<sequence>MSNDNELVTNPDGKDRANLIGEQQLAGATAMDTTQQLMAMLRQQKEALASCMYEIGNMKTERRSQMNQNENTHAFQGAASTSTPNNTTTVRVEEHRNCNRQEPRQQQPELHVSNPESSHRRNIDLTQWHIKFDGSGKGLTTESCIFRVEKLQHHVRFELFAEFHCLVTGNANKWYWRMIEDHDGDVTFDCFALKRELLEQCRAADSDFELIREIMERKQQPAETFDEFYDGIHDLGFRMKNKIPEVQLININKLNLTPALATLIFSIKVNNIAALRAECKRAEKFLLVNKQKSGHMKEANFSHNDPDSPKLQPMVEAYENKPTQKITYPYEASKRIAPTPPLAKTTSFHVTDSNATTTFNTITPKSFCQSPFHLTLCFTCGMPGDYYLKNPIEAAKTNRCRCPFHEMKRKLLYVPDVGKRQIDRGNRELCPVEGTPDTTVSTTSLLTPPIIVLQRRTSTSSSQPQPTIPVKSLNQRILDYKNKRREIFAEEVTRRRVSTRKFKILQLRQRSRLYKQFRKNVVSAIVTQGGDTRLFAKNKIDGIEMTALLETGASVSCCGARAQEYLSQRNHKIVNLRNQRVKTANGNETVVTELISLSVAWEGEVKDMKFLIVPGLQQSFYFGIDFWKTFGLTVAAKPGHSENLFVCDSAQS</sequence>
<evidence type="ECO:0000313" key="2">
    <source>
        <dbReference type="EnsemblMetazoa" id="GBRI000313-PA"/>
    </source>
</evidence>
<reference evidence="2" key="2">
    <citation type="submission" date="2020-05" db="UniProtKB">
        <authorList>
            <consortium name="EnsemblMetazoa"/>
        </authorList>
    </citation>
    <scope>IDENTIFICATION</scope>
    <source>
        <strain evidence="2">IAEA</strain>
    </source>
</reference>
<dbReference type="Proteomes" id="UP000091820">
    <property type="component" value="Unassembled WGS sequence"/>
</dbReference>
<dbReference type="CDD" id="cd00303">
    <property type="entry name" value="retropepsin_like"/>
    <property type="match status" value="1"/>
</dbReference>
<dbReference type="VEuPathDB" id="VectorBase:GBRI000313"/>
<dbReference type="STRING" id="37001.A0A1A9VZF0"/>
<name>A0A1A9VZF0_9MUSC</name>
<keyword evidence="3" id="KW-1185">Reference proteome</keyword>
<dbReference type="AlphaFoldDB" id="A0A1A9VZF0"/>
<dbReference type="Gene3D" id="2.40.70.10">
    <property type="entry name" value="Acid Proteases"/>
    <property type="match status" value="1"/>
</dbReference>
<reference evidence="3" key="1">
    <citation type="submission" date="2014-03" db="EMBL/GenBank/DDBJ databases">
        <authorList>
            <person name="Aksoy S."/>
            <person name="Warren W."/>
            <person name="Wilson R.K."/>
        </authorList>
    </citation>
    <scope>NUCLEOTIDE SEQUENCE [LARGE SCALE GENOMIC DNA]</scope>
    <source>
        <strain evidence="3">IAEA</strain>
    </source>
</reference>
<organism evidence="2 3">
    <name type="scientific">Glossina brevipalpis</name>
    <dbReference type="NCBI Taxonomy" id="37001"/>
    <lineage>
        <taxon>Eukaryota</taxon>
        <taxon>Metazoa</taxon>
        <taxon>Ecdysozoa</taxon>
        <taxon>Arthropoda</taxon>
        <taxon>Hexapoda</taxon>
        <taxon>Insecta</taxon>
        <taxon>Pterygota</taxon>
        <taxon>Neoptera</taxon>
        <taxon>Endopterygota</taxon>
        <taxon>Diptera</taxon>
        <taxon>Brachycera</taxon>
        <taxon>Muscomorpha</taxon>
        <taxon>Hippoboscoidea</taxon>
        <taxon>Glossinidae</taxon>
        <taxon>Glossina</taxon>
    </lineage>
</organism>
<evidence type="ECO:0000313" key="3">
    <source>
        <dbReference type="Proteomes" id="UP000091820"/>
    </source>
</evidence>
<accession>A0A1A9VZF0</accession>
<evidence type="ECO:0000256" key="1">
    <source>
        <dbReference type="SAM" id="MobiDB-lite"/>
    </source>
</evidence>
<dbReference type="EnsemblMetazoa" id="GBRI000313-RA">
    <property type="protein sequence ID" value="GBRI000313-PA"/>
    <property type="gene ID" value="GBRI000313"/>
</dbReference>
<dbReference type="SUPFAM" id="SSF50630">
    <property type="entry name" value="Acid proteases"/>
    <property type="match status" value="1"/>
</dbReference>
<dbReference type="InterPro" id="IPR021109">
    <property type="entry name" value="Peptidase_aspartic_dom_sf"/>
</dbReference>
<protein>
    <submittedName>
        <fullName evidence="2">Uncharacterized protein</fullName>
    </submittedName>
</protein>
<feature type="compositionally biased region" description="Basic and acidic residues" evidence="1">
    <location>
        <begin position="94"/>
        <end position="103"/>
    </location>
</feature>
<feature type="region of interest" description="Disordered" evidence="1">
    <location>
        <begin position="94"/>
        <end position="119"/>
    </location>
</feature>
<proteinExistence type="predicted"/>